<comment type="caution">
    <text evidence="1">The sequence shown here is derived from an EMBL/GenBank/DDBJ whole genome shotgun (WGS) entry which is preliminary data.</text>
</comment>
<dbReference type="EMBL" id="JSZA02000032">
    <property type="protein sequence ID" value="TGO03231.1"/>
    <property type="molecule type" value="Genomic_DNA"/>
</dbReference>
<proteinExistence type="predicted"/>
<keyword evidence="2" id="KW-1185">Reference proteome</keyword>
<organism evidence="1 2">
    <name type="scientific">Candidatus Thiomargarita nelsonii</name>
    <dbReference type="NCBI Taxonomy" id="1003181"/>
    <lineage>
        <taxon>Bacteria</taxon>
        <taxon>Pseudomonadati</taxon>
        <taxon>Pseudomonadota</taxon>
        <taxon>Gammaproteobacteria</taxon>
        <taxon>Thiotrichales</taxon>
        <taxon>Thiotrichaceae</taxon>
        <taxon>Thiomargarita</taxon>
    </lineage>
</organism>
<sequence>MNTQLNEIKEAEGLPAALEALEAQQLDQGFIQDDLKGLKRYRLIDSNDDSRAFTAQLNKKRADRHLGAGRKIPPLRTDSINNGCFLCAHIINILYIRFAQF</sequence>
<reference evidence="1 2" key="1">
    <citation type="journal article" date="2016" name="Front. Microbiol.">
        <title>Single-Cell (Meta-)Genomics of a Dimorphic Candidatus Thiomargarita nelsonii Reveals Genomic Plasticity.</title>
        <authorList>
            <person name="Flood B.E."/>
            <person name="Fliss P."/>
            <person name="Jones D.S."/>
            <person name="Dick G.J."/>
            <person name="Jain S."/>
            <person name="Kaster A.K."/>
            <person name="Winkel M."/>
            <person name="Mussmann M."/>
            <person name="Bailey J."/>
        </authorList>
    </citation>
    <scope>NUCLEOTIDE SEQUENCE [LARGE SCALE GENOMIC DNA]</scope>
    <source>
        <strain evidence="1">Hydrate Ridge</strain>
    </source>
</reference>
<evidence type="ECO:0000313" key="2">
    <source>
        <dbReference type="Proteomes" id="UP000030428"/>
    </source>
</evidence>
<protein>
    <submittedName>
        <fullName evidence="1">Uncharacterized protein</fullName>
    </submittedName>
</protein>
<accession>A0A4E0R4X1</accession>
<evidence type="ECO:0000313" key="1">
    <source>
        <dbReference type="EMBL" id="TGO03231.1"/>
    </source>
</evidence>
<dbReference type="AlphaFoldDB" id="A0A4E0R4X1"/>
<gene>
    <name evidence="1" type="ORF">PN36_10635</name>
</gene>
<dbReference type="Proteomes" id="UP000030428">
    <property type="component" value="Unassembled WGS sequence"/>
</dbReference>
<name>A0A4E0R4X1_9GAMM</name>